<accession>A0A8S1EK64</accession>
<keyword evidence="3" id="KW-1185">Reference proteome</keyword>
<evidence type="ECO:0000313" key="3">
    <source>
        <dbReference type="Proteomes" id="UP000494206"/>
    </source>
</evidence>
<evidence type="ECO:0008006" key="4">
    <source>
        <dbReference type="Google" id="ProtNLM"/>
    </source>
</evidence>
<keyword evidence="1" id="KW-0732">Signal</keyword>
<gene>
    <name evidence="2" type="ORF">CBOVIS_LOCUS6577</name>
</gene>
<proteinExistence type="predicted"/>
<dbReference type="SUPFAM" id="SSF57095">
    <property type="entry name" value="Scorpion toxin-like"/>
    <property type="match status" value="1"/>
</dbReference>
<dbReference type="InterPro" id="IPR036574">
    <property type="entry name" value="Scorpion_toxin-like_sf"/>
</dbReference>
<reference evidence="2 3" key="1">
    <citation type="submission" date="2020-04" db="EMBL/GenBank/DDBJ databases">
        <authorList>
            <person name="Laetsch R D."/>
            <person name="Stevens L."/>
            <person name="Kumar S."/>
            <person name="Blaxter L. M."/>
        </authorList>
    </citation>
    <scope>NUCLEOTIDE SEQUENCE [LARGE SCALE GENOMIC DNA]</scope>
</reference>
<sequence length="130" mass="15010">MLLLLFAMLISLHPIKVRGACTFLDHQACDEVCKTDNFWYGHCIGWDGFNFSCKCYEYMAPLDGKICVTRQLGCSEKCKDQGSDGGFCFPQLDARKQLKTACECFKKLQNVLRRKRSTNYIDNKKKYVRV</sequence>
<evidence type="ECO:0000313" key="2">
    <source>
        <dbReference type="EMBL" id="CAB3404203.1"/>
    </source>
</evidence>
<evidence type="ECO:0000256" key="1">
    <source>
        <dbReference type="SAM" id="SignalP"/>
    </source>
</evidence>
<dbReference type="EMBL" id="CADEPM010000004">
    <property type="protein sequence ID" value="CAB3404203.1"/>
    <property type="molecule type" value="Genomic_DNA"/>
</dbReference>
<name>A0A8S1EK64_9PELO</name>
<protein>
    <recommendedName>
        <fullName evidence="4">Knottin scorpion toxin-like domain-containing protein</fullName>
    </recommendedName>
</protein>
<feature type="signal peptide" evidence="1">
    <location>
        <begin position="1"/>
        <end position="19"/>
    </location>
</feature>
<feature type="chain" id="PRO_5035868601" description="Knottin scorpion toxin-like domain-containing protein" evidence="1">
    <location>
        <begin position="20"/>
        <end position="130"/>
    </location>
</feature>
<dbReference type="AlphaFoldDB" id="A0A8S1EK64"/>
<comment type="caution">
    <text evidence="2">The sequence shown here is derived from an EMBL/GenBank/DDBJ whole genome shotgun (WGS) entry which is preliminary data.</text>
</comment>
<organism evidence="2 3">
    <name type="scientific">Caenorhabditis bovis</name>
    <dbReference type="NCBI Taxonomy" id="2654633"/>
    <lineage>
        <taxon>Eukaryota</taxon>
        <taxon>Metazoa</taxon>
        <taxon>Ecdysozoa</taxon>
        <taxon>Nematoda</taxon>
        <taxon>Chromadorea</taxon>
        <taxon>Rhabditida</taxon>
        <taxon>Rhabditina</taxon>
        <taxon>Rhabditomorpha</taxon>
        <taxon>Rhabditoidea</taxon>
        <taxon>Rhabditidae</taxon>
        <taxon>Peloderinae</taxon>
        <taxon>Caenorhabditis</taxon>
    </lineage>
</organism>
<dbReference type="Proteomes" id="UP000494206">
    <property type="component" value="Unassembled WGS sequence"/>
</dbReference>
<dbReference type="OrthoDB" id="5911979at2759"/>